<dbReference type="EMBL" id="VXIV02003022">
    <property type="protein sequence ID" value="KAF6021487.1"/>
    <property type="molecule type" value="Genomic_DNA"/>
</dbReference>
<feature type="region of interest" description="Disordered" evidence="1">
    <location>
        <begin position="177"/>
        <end position="210"/>
    </location>
</feature>
<dbReference type="AlphaFoldDB" id="A0A7J7J6F1"/>
<dbReference type="OrthoDB" id="5984255at2759"/>
<dbReference type="GO" id="GO:0005634">
    <property type="term" value="C:nucleus"/>
    <property type="evidence" value="ECO:0007669"/>
    <property type="project" value="TreeGrafter"/>
</dbReference>
<dbReference type="GO" id="GO:0005667">
    <property type="term" value="C:transcription regulator complex"/>
    <property type="evidence" value="ECO:0007669"/>
    <property type="project" value="TreeGrafter"/>
</dbReference>
<name>A0A7J7J6F1_BUGNE</name>
<dbReference type="SMART" id="SM00595">
    <property type="entry name" value="MADF"/>
    <property type="match status" value="1"/>
</dbReference>
<dbReference type="PROSITE" id="PS51029">
    <property type="entry name" value="MADF"/>
    <property type="match status" value="1"/>
</dbReference>
<dbReference type="PANTHER" id="PTHR12243:SF67">
    <property type="entry name" value="COREPRESSOR OF PANGOLIN, ISOFORM A-RELATED"/>
    <property type="match status" value="1"/>
</dbReference>
<dbReference type="PANTHER" id="PTHR12243">
    <property type="entry name" value="MADF DOMAIN TRANSCRIPTION FACTOR"/>
    <property type="match status" value="1"/>
</dbReference>
<sequence length="369" mass="41309">MNGTNFSITQSAVVRSPQAASQSMWNTGSSDLFSNKQIALLIELVEALPVLYAADKKMFKGIIPREKAWRIIAEKLNKTVTECEKKWRYLRDKYVKERRRLQDESKVTGRESKSSWQHYESMEFLSTHLRLPVGGADRNSSLNMDEEDLQGCSQDSNLIRALSTPPSNPDLAVVKSEMDSRLQNHNSWPPAEVEKPDQNGRSFKPLAPPPNYPGFLNRPVAPGPFASNPLFAMWSNSIAQAHHQHQQHQLSHLVQNIRPPVATSVSNPSPPASDTAVGNDDTGSEPRAKKPRASSTQDVNINVSFKDFAIPAESLSEYHFCVSLAQMMESVPISYRPDLRIKLMQTVKCCHQNPPQHDNQNPHSPNISP</sequence>
<organism evidence="3 4">
    <name type="scientific">Bugula neritina</name>
    <name type="common">Brown bryozoan</name>
    <name type="synonym">Sertularia neritina</name>
    <dbReference type="NCBI Taxonomy" id="10212"/>
    <lineage>
        <taxon>Eukaryota</taxon>
        <taxon>Metazoa</taxon>
        <taxon>Spiralia</taxon>
        <taxon>Lophotrochozoa</taxon>
        <taxon>Bryozoa</taxon>
        <taxon>Gymnolaemata</taxon>
        <taxon>Cheilostomatida</taxon>
        <taxon>Flustrina</taxon>
        <taxon>Buguloidea</taxon>
        <taxon>Bugulidae</taxon>
        <taxon>Bugula</taxon>
    </lineage>
</organism>
<gene>
    <name evidence="3" type="ORF">EB796_020202</name>
</gene>
<comment type="caution">
    <text evidence="3">The sequence shown here is derived from an EMBL/GenBank/DDBJ whole genome shotgun (WGS) entry which is preliminary data.</text>
</comment>
<reference evidence="3" key="1">
    <citation type="submission" date="2020-06" db="EMBL/GenBank/DDBJ databases">
        <title>Draft genome of Bugula neritina, a colonial animal packing powerful symbionts and potential medicines.</title>
        <authorList>
            <person name="Rayko M."/>
        </authorList>
    </citation>
    <scope>NUCLEOTIDE SEQUENCE [LARGE SCALE GENOMIC DNA]</scope>
    <source>
        <strain evidence="3">Kwan_BN1</strain>
    </source>
</reference>
<keyword evidence="4" id="KW-1185">Reference proteome</keyword>
<evidence type="ECO:0000259" key="2">
    <source>
        <dbReference type="PROSITE" id="PS51029"/>
    </source>
</evidence>
<dbReference type="Proteomes" id="UP000593567">
    <property type="component" value="Unassembled WGS sequence"/>
</dbReference>
<dbReference type="Pfam" id="PF10545">
    <property type="entry name" value="MADF_DNA_bdg"/>
    <property type="match status" value="1"/>
</dbReference>
<evidence type="ECO:0000256" key="1">
    <source>
        <dbReference type="SAM" id="MobiDB-lite"/>
    </source>
</evidence>
<proteinExistence type="predicted"/>
<accession>A0A7J7J6F1</accession>
<feature type="region of interest" description="Disordered" evidence="1">
    <location>
        <begin position="260"/>
        <end position="296"/>
    </location>
</feature>
<dbReference type="GO" id="GO:0006357">
    <property type="term" value="P:regulation of transcription by RNA polymerase II"/>
    <property type="evidence" value="ECO:0007669"/>
    <property type="project" value="TreeGrafter"/>
</dbReference>
<protein>
    <recommendedName>
        <fullName evidence="2">MADF domain-containing protein</fullName>
    </recommendedName>
</protein>
<feature type="domain" description="MADF" evidence="2">
    <location>
        <begin position="40"/>
        <end position="130"/>
    </location>
</feature>
<evidence type="ECO:0000313" key="4">
    <source>
        <dbReference type="Proteomes" id="UP000593567"/>
    </source>
</evidence>
<dbReference type="InterPro" id="IPR006578">
    <property type="entry name" value="MADF-dom"/>
</dbReference>
<dbReference type="InterPro" id="IPR039353">
    <property type="entry name" value="TF_Adf1"/>
</dbReference>
<evidence type="ECO:0000313" key="3">
    <source>
        <dbReference type="EMBL" id="KAF6021487.1"/>
    </source>
</evidence>